<evidence type="ECO:0000256" key="1">
    <source>
        <dbReference type="SAM" id="Phobius"/>
    </source>
</evidence>
<evidence type="ECO:0000313" key="3">
    <source>
        <dbReference type="Proteomes" id="UP001328733"/>
    </source>
</evidence>
<reference evidence="2 3" key="1">
    <citation type="submission" date="2024-01" db="EMBL/GenBank/DDBJ databases">
        <title>Genomic insights into the taxonomy and metabolism of the cyanobacterium Pannus brasiliensis CCIBt3594.</title>
        <authorList>
            <person name="Machado M."/>
            <person name="Botero N.B."/>
            <person name="Andreote A.P.D."/>
            <person name="Feitosa A.M.T."/>
            <person name="Popin R."/>
            <person name="Sivonen K."/>
            <person name="Fiore M.F."/>
        </authorList>
    </citation>
    <scope>NUCLEOTIDE SEQUENCE [LARGE SCALE GENOMIC DNA]</scope>
    <source>
        <strain evidence="2 3">CCIBt3594</strain>
    </source>
</reference>
<dbReference type="Proteomes" id="UP001328733">
    <property type="component" value="Unassembled WGS sequence"/>
</dbReference>
<dbReference type="RefSeq" id="WP_332864011.1">
    <property type="nucleotide sequence ID" value="NZ_JBAFSM010000008.1"/>
</dbReference>
<feature type="transmembrane region" description="Helical" evidence="1">
    <location>
        <begin position="7"/>
        <end position="29"/>
    </location>
</feature>
<sequence length="60" mass="6499">MIDRASFLGKILILSAAISVAIKYLAPFLPVSPTPLNAICLVLAPFTVLTIALWRRSFPS</sequence>
<evidence type="ECO:0000313" key="2">
    <source>
        <dbReference type="EMBL" id="MEG3436553.1"/>
    </source>
</evidence>
<accession>A0AAW9QTA2</accession>
<comment type="caution">
    <text evidence="2">The sequence shown here is derived from an EMBL/GenBank/DDBJ whole genome shotgun (WGS) entry which is preliminary data.</text>
</comment>
<feature type="transmembrane region" description="Helical" evidence="1">
    <location>
        <begin position="35"/>
        <end position="54"/>
    </location>
</feature>
<protein>
    <submittedName>
        <fullName evidence="2">Uncharacterized protein</fullName>
    </submittedName>
</protein>
<proteinExistence type="predicted"/>
<organism evidence="2 3">
    <name type="scientific">Pannus brasiliensis CCIBt3594</name>
    <dbReference type="NCBI Taxonomy" id="1427578"/>
    <lineage>
        <taxon>Bacteria</taxon>
        <taxon>Bacillati</taxon>
        <taxon>Cyanobacteriota</taxon>
        <taxon>Cyanophyceae</taxon>
        <taxon>Oscillatoriophycideae</taxon>
        <taxon>Chroococcales</taxon>
        <taxon>Microcystaceae</taxon>
        <taxon>Pannus</taxon>
    </lineage>
</organism>
<keyword evidence="1" id="KW-1133">Transmembrane helix</keyword>
<dbReference type="AlphaFoldDB" id="A0AAW9QTA2"/>
<keyword evidence="1" id="KW-0472">Membrane</keyword>
<dbReference type="EMBL" id="JBAFSM010000008">
    <property type="protein sequence ID" value="MEG3436553.1"/>
    <property type="molecule type" value="Genomic_DNA"/>
</dbReference>
<keyword evidence="1" id="KW-0812">Transmembrane</keyword>
<name>A0AAW9QTA2_9CHRO</name>
<gene>
    <name evidence="2" type="ORF">V0288_05425</name>
</gene>
<keyword evidence="3" id="KW-1185">Reference proteome</keyword>